<name>A0A834LFD8_RHOSS</name>
<feature type="domain" description="Prokaryotic-type class I peptide chain release factors" evidence="4">
    <location>
        <begin position="457"/>
        <end position="473"/>
    </location>
</feature>
<proteinExistence type="inferred from homology"/>
<dbReference type="PANTHER" id="PTHR43116">
    <property type="entry name" value="PEPTIDE CHAIN RELEASE FACTOR 2"/>
    <property type="match status" value="1"/>
</dbReference>
<dbReference type="SUPFAM" id="SSF75620">
    <property type="entry name" value="Release factor"/>
    <property type="match status" value="2"/>
</dbReference>
<dbReference type="AlphaFoldDB" id="A0A834LFD8"/>
<dbReference type="InterPro" id="IPR004374">
    <property type="entry name" value="PrfB"/>
</dbReference>
<dbReference type="InterPro" id="IPR045853">
    <property type="entry name" value="Pep_chain_release_fac_I_sf"/>
</dbReference>
<protein>
    <recommendedName>
        <fullName evidence="4">Prokaryotic-type class I peptide chain release factors domain-containing protein</fullName>
    </recommendedName>
</protein>
<dbReference type="Pfam" id="PF03462">
    <property type="entry name" value="PCRF"/>
    <property type="match status" value="2"/>
</dbReference>
<keyword evidence="2" id="KW-0648">Protein biosynthesis</keyword>
<evidence type="ECO:0000256" key="3">
    <source>
        <dbReference type="SAM" id="MobiDB-lite"/>
    </source>
</evidence>
<dbReference type="InterPro" id="IPR005139">
    <property type="entry name" value="PCRF"/>
</dbReference>
<evidence type="ECO:0000313" key="6">
    <source>
        <dbReference type="Proteomes" id="UP000626092"/>
    </source>
</evidence>
<dbReference type="GO" id="GO:0016149">
    <property type="term" value="F:translation release factor activity, codon specific"/>
    <property type="evidence" value="ECO:0007669"/>
    <property type="project" value="InterPro"/>
</dbReference>
<comment type="caution">
    <text evidence="5">The sequence shown here is derived from an EMBL/GenBank/DDBJ whole genome shotgun (WGS) entry which is preliminary data.</text>
</comment>
<dbReference type="OrthoDB" id="2019491at2759"/>
<dbReference type="Proteomes" id="UP000626092">
    <property type="component" value="Unassembled WGS sequence"/>
</dbReference>
<dbReference type="PROSITE" id="PS00745">
    <property type="entry name" value="RF_PROK_I"/>
    <property type="match status" value="1"/>
</dbReference>
<dbReference type="PANTHER" id="PTHR43116:SF3">
    <property type="entry name" value="CLASS I PEPTIDE CHAIN RELEASE FACTOR"/>
    <property type="match status" value="1"/>
</dbReference>
<evidence type="ECO:0000256" key="1">
    <source>
        <dbReference type="ARBA" id="ARBA00010835"/>
    </source>
</evidence>
<dbReference type="Pfam" id="PF00472">
    <property type="entry name" value="RF-1"/>
    <property type="match status" value="1"/>
</dbReference>
<evidence type="ECO:0000313" key="5">
    <source>
        <dbReference type="EMBL" id="KAF7132768.1"/>
    </source>
</evidence>
<keyword evidence="6" id="KW-1185">Reference proteome</keyword>
<reference evidence="5" key="1">
    <citation type="submission" date="2019-11" db="EMBL/GenBank/DDBJ databases">
        <authorList>
            <person name="Liu Y."/>
            <person name="Hou J."/>
            <person name="Li T.-Q."/>
            <person name="Guan C.-H."/>
            <person name="Wu X."/>
            <person name="Wu H.-Z."/>
            <person name="Ling F."/>
            <person name="Zhang R."/>
            <person name="Shi X.-G."/>
            <person name="Ren J.-P."/>
            <person name="Chen E.-F."/>
            <person name="Sun J.-M."/>
        </authorList>
    </citation>
    <scope>NUCLEOTIDE SEQUENCE</scope>
    <source>
        <strain evidence="5">Adult_tree_wgs_1</strain>
        <tissue evidence="5">Leaves</tissue>
    </source>
</reference>
<dbReference type="SMART" id="SM00937">
    <property type="entry name" value="PCRF"/>
    <property type="match status" value="1"/>
</dbReference>
<gene>
    <name evidence="5" type="ORF">RHSIM_Rhsim09G0128900</name>
</gene>
<organism evidence="5 6">
    <name type="scientific">Rhododendron simsii</name>
    <name type="common">Sims's rhododendron</name>
    <dbReference type="NCBI Taxonomy" id="118357"/>
    <lineage>
        <taxon>Eukaryota</taxon>
        <taxon>Viridiplantae</taxon>
        <taxon>Streptophyta</taxon>
        <taxon>Embryophyta</taxon>
        <taxon>Tracheophyta</taxon>
        <taxon>Spermatophyta</taxon>
        <taxon>Magnoliopsida</taxon>
        <taxon>eudicotyledons</taxon>
        <taxon>Gunneridae</taxon>
        <taxon>Pentapetalae</taxon>
        <taxon>asterids</taxon>
        <taxon>Ericales</taxon>
        <taxon>Ericaceae</taxon>
        <taxon>Ericoideae</taxon>
        <taxon>Rhodoreae</taxon>
        <taxon>Rhododendron</taxon>
    </lineage>
</organism>
<accession>A0A834LFD8</accession>
<dbReference type="GO" id="GO:0005737">
    <property type="term" value="C:cytoplasm"/>
    <property type="evidence" value="ECO:0007669"/>
    <property type="project" value="InterPro"/>
</dbReference>
<dbReference type="InterPro" id="IPR000352">
    <property type="entry name" value="Pep_chain_release_fac_I"/>
</dbReference>
<dbReference type="Gene3D" id="3.30.160.20">
    <property type="match status" value="1"/>
</dbReference>
<dbReference type="EMBL" id="WJXA01000009">
    <property type="protein sequence ID" value="KAF7132768.1"/>
    <property type="molecule type" value="Genomic_DNA"/>
</dbReference>
<feature type="region of interest" description="Disordered" evidence="3">
    <location>
        <begin position="23"/>
        <end position="64"/>
    </location>
</feature>
<evidence type="ECO:0000256" key="2">
    <source>
        <dbReference type="ARBA" id="ARBA00022917"/>
    </source>
</evidence>
<comment type="similarity">
    <text evidence="1">Belongs to the prokaryotic/mitochondrial release factor family.</text>
</comment>
<dbReference type="Gene3D" id="1.20.58.410">
    <property type="entry name" value="Release factor"/>
    <property type="match status" value="1"/>
</dbReference>
<sequence>MAETTIEGLAQTLAKQRSDHLLGTLHSCPTRSPTNLVSPKPRISRTRPPLSLQYPPKPTSSLSPPRPLLVLLATPESQLSLGDSPETREWDMQDFYLLRKDVETTSKRVEEVRASSGLEQLEEEVRRLETAAADDSFWDDRTRAQQILMALNDVKDKIKLLTEIKTQVEDAETIVNLTEEMDSIDGALLQEAVSLVKELNKVLDRFELTQLLSGPYDKEGAVLYITAGAGGTDAQICLATEFLVDDPYQLFVGFIHVHKEIPTTSDSTVYVVHYADEDAISAEGWDFPPDLGWAIGPPSCPLMPKRSQADMQGEIHPGYQTVNCKEITIPRKDPSPTINRRGKATRLLLDSSKDWADMLLRMYVRWGEKQRYKTKVVEMSSGEEAGIKSATIEIEGRYAYGYLSGEKGTHRIVRQSPFNAKGLRQTSFSGVEIMPLLPDESLAVEIPEEDLDISFSRAGGKGGQNVNKVETAVRITHIPTGVTVRCTEERSQLANKTKALSRLKAKLLVIAEEQRAMEIKQIRGDAVKAEWGQQIRNYIFHPYKLVKDVRTGLETSDVVSVMDGELDPFIKAYLKYKYSMAMATAVGIK</sequence>
<feature type="compositionally biased region" description="Polar residues" evidence="3">
    <location>
        <begin position="27"/>
        <end position="37"/>
    </location>
</feature>
<dbReference type="HAMAP" id="MF_00094">
    <property type="entry name" value="Rel_fac_2"/>
    <property type="match status" value="1"/>
</dbReference>
<evidence type="ECO:0000259" key="4">
    <source>
        <dbReference type="PROSITE" id="PS00745"/>
    </source>
</evidence>
<dbReference type="Gene3D" id="3.30.70.1660">
    <property type="match status" value="1"/>
</dbReference>